<dbReference type="RefSeq" id="WP_125459028.1">
    <property type="nucleotide sequence ID" value="NZ_FOHL01000006.1"/>
</dbReference>
<dbReference type="STRING" id="1189325.SAMN04488119_10678"/>
<feature type="compositionally biased region" description="Low complexity" evidence="1">
    <location>
        <begin position="1200"/>
        <end position="1234"/>
    </location>
</feature>
<reference evidence="2 3" key="1">
    <citation type="submission" date="2016-12" db="EMBL/GenBank/DDBJ databases">
        <authorList>
            <person name="Song W.-J."/>
            <person name="Kurnit D.M."/>
        </authorList>
    </citation>
    <scope>NUCLEOTIDE SEQUENCE [LARGE SCALE GENOMIC DNA]</scope>
    <source>
        <strain evidence="2 3">CGMCC 1.10808</strain>
    </source>
</reference>
<name>A0A1M7TGH7_9RHOB</name>
<evidence type="ECO:0000256" key="1">
    <source>
        <dbReference type="SAM" id="MobiDB-lite"/>
    </source>
</evidence>
<organism evidence="2 3">
    <name type="scientific">Oceanicella actignis</name>
    <dbReference type="NCBI Taxonomy" id="1189325"/>
    <lineage>
        <taxon>Bacteria</taxon>
        <taxon>Pseudomonadati</taxon>
        <taxon>Pseudomonadota</taxon>
        <taxon>Alphaproteobacteria</taxon>
        <taxon>Rhodobacterales</taxon>
        <taxon>Paracoccaceae</taxon>
        <taxon>Oceanicella</taxon>
    </lineage>
</organism>
<evidence type="ECO:0000313" key="3">
    <source>
        <dbReference type="Proteomes" id="UP000184066"/>
    </source>
</evidence>
<protein>
    <recommendedName>
        <fullName evidence="4">AsmA-like C-terminal region</fullName>
    </recommendedName>
</protein>
<keyword evidence="3" id="KW-1185">Reference proteome</keyword>
<evidence type="ECO:0000313" key="2">
    <source>
        <dbReference type="EMBL" id="SHN69852.1"/>
    </source>
</evidence>
<sequence>MHPHHRKRMARARRAGPPRRSAVRAALARLVGLAVSLTMLAALVGAAGYLRLRQGPAPLDALLAPAIEALNQSSNALFEADGAEFALGAAEGMGGLRLRGVRMRDADGRVVARLPALTMRVRLPDLVMGRLRPTAILAEGLDLRLERGRDGRLDIALGAAEEDAAGDELLDLLLPDAEGPTGALRVIEGRGLRLRYVDRAAGANLTARNARLTLRRVAGGVSAALAAELPLPGGAPARLTATARRMDADGFVEARLRLTGVRLDALSARAPALAGLGLEGSAAIEARARLAPGLRLVSLEGAARLEPQGAPLSAPAPALSEALARFAYDASSDRVTLREASLSGDVGALKLAGRADLTRDPEGRIAGARLALRLLERGALGAGLGFAAPRPLEGAEFRGALDLSDPSAGWVLREGRFALTLAGARIEGRVEGRLAEAGLAGALHATLGPMPVAALAPNWPLGAAPGARAWVARSLSGGRVDGAQLFARRGPDDVEAALDFAFSGVSARVLDGMPPIREGAGRGRLAGGRFEIGIDRGWTAPPGGGRIDLAGSSFAIEDLSRSPEIGRPDIRARGAVADMLALIDQPPLGLVRRLGADLGPVRGVADVRARLRVPLLADLSIERVGVQVEAALRGLALRDPALGLQVRAETATLRADDDGLSLSGDAMIEGAPVRLRWDESFSPPDGGAGTRLRASAAVDGALLRRLGVEAARIEAGAAAVSLDARIGRGGEARLDARLEEAALSIPALGWSKPAGAPGTLSAEAAIAPGGAARITALRLRAPGLEAEGRGQVSAGGALTRLRLSRLKIDGAADLAVELSQDDARARTLRLSGALLDLRRLKAMSEGAAPRDAGSSGASGGAAGAASEGASGAVPTRVSLALERLILAEGAALHEARGSAEITPGRVLAEVSGRVNGGPEATARWSDDGQGGRLRVRAEDAGATLRALDLFPSGEGGALTLTARPAAQGGAQGADLTGRLVVRGMRVKSDTALTRLLRSASLFGVIEDMGGGGLLFTTIDAPFRLHGDVIEIENARAQGPSLGLTLGGVYNLRDGRIAMDGVLTPAYAVNGALAQLPVLGALFGGKGEGLIGVTFAIAGPREDPEVSVNPLSALAPGVLRKLIAPRRGVPEDVASPDEGGLARSGPDAGPAQPEGADAAAAGPGADAQSSAPSGDGPAAASAGPGGSGGASEPQAAPPPDRAGAGSGAAAGDADAPGDGAAGARPPGAPPARRGGFSVWDDERIER</sequence>
<accession>A0A1M7TGH7</accession>
<feature type="compositionally biased region" description="Low complexity" evidence="1">
    <location>
        <begin position="846"/>
        <end position="855"/>
    </location>
</feature>
<feature type="region of interest" description="Disordered" evidence="1">
    <location>
        <begin position="1128"/>
        <end position="1245"/>
    </location>
</feature>
<dbReference type="EMBL" id="FRDL01000006">
    <property type="protein sequence ID" value="SHN69852.1"/>
    <property type="molecule type" value="Genomic_DNA"/>
</dbReference>
<evidence type="ECO:0008006" key="4">
    <source>
        <dbReference type="Google" id="ProtNLM"/>
    </source>
</evidence>
<dbReference type="Proteomes" id="UP000184066">
    <property type="component" value="Unassembled WGS sequence"/>
</dbReference>
<proteinExistence type="predicted"/>
<dbReference type="AlphaFoldDB" id="A0A1M7TGH7"/>
<feature type="region of interest" description="Disordered" evidence="1">
    <location>
        <begin position="846"/>
        <end position="869"/>
    </location>
</feature>
<gene>
    <name evidence="2" type="ORF">SAMN05216200_106125</name>
</gene>
<feature type="compositionally biased region" description="Low complexity" evidence="1">
    <location>
        <begin position="1144"/>
        <end position="1181"/>
    </location>
</feature>